<reference evidence="3 4" key="1">
    <citation type="submission" date="2019-11" db="EMBL/GenBank/DDBJ databases">
        <title>Pedobacter sp. HMF7647 Genome sequencing and assembly.</title>
        <authorList>
            <person name="Kang H."/>
            <person name="Kim H."/>
            <person name="Joh K."/>
        </authorList>
    </citation>
    <scope>NUCLEOTIDE SEQUENCE [LARGE SCALE GENOMIC DNA]</scope>
    <source>
        <strain evidence="3 4">HMF7647</strain>
    </source>
</reference>
<name>A0A7K1Y6P9_9SPHI</name>
<keyword evidence="4" id="KW-1185">Reference proteome</keyword>
<keyword evidence="1" id="KW-0472">Membrane</keyword>
<dbReference type="Proteomes" id="UP000466586">
    <property type="component" value="Unassembled WGS sequence"/>
</dbReference>
<dbReference type="Pfam" id="PF03544">
    <property type="entry name" value="TonB_C"/>
    <property type="match status" value="1"/>
</dbReference>
<keyword evidence="1" id="KW-1133">Transmembrane helix</keyword>
<dbReference type="GO" id="GO:0098797">
    <property type="term" value="C:plasma membrane protein complex"/>
    <property type="evidence" value="ECO:0007669"/>
    <property type="project" value="TreeGrafter"/>
</dbReference>
<dbReference type="InterPro" id="IPR037682">
    <property type="entry name" value="TonB_C"/>
</dbReference>
<proteinExistence type="predicted"/>
<dbReference type="GO" id="GO:0055085">
    <property type="term" value="P:transmembrane transport"/>
    <property type="evidence" value="ECO:0007669"/>
    <property type="project" value="InterPro"/>
</dbReference>
<evidence type="ECO:0000259" key="2">
    <source>
        <dbReference type="Pfam" id="PF03544"/>
    </source>
</evidence>
<organism evidence="3 4">
    <name type="scientific">Hufsiella arboris</name>
    <dbReference type="NCBI Taxonomy" id="2695275"/>
    <lineage>
        <taxon>Bacteria</taxon>
        <taxon>Pseudomonadati</taxon>
        <taxon>Bacteroidota</taxon>
        <taxon>Sphingobacteriia</taxon>
        <taxon>Sphingobacteriales</taxon>
        <taxon>Sphingobacteriaceae</taxon>
        <taxon>Hufsiella</taxon>
    </lineage>
</organism>
<dbReference type="GO" id="GO:0031992">
    <property type="term" value="F:energy transducer activity"/>
    <property type="evidence" value="ECO:0007669"/>
    <property type="project" value="TreeGrafter"/>
</dbReference>
<dbReference type="RefSeq" id="WP_160842965.1">
    <property type="nucleotide sequence ID" value="NZ_WVHT01000001.1"/>
</dbReference>
<evidence type="ECO:0000256" key="1">
    <source>
        <dbReference type="SAM" id="Phobius"/>
    </source>
</evidence>
<feature type="transmembrane region" description="Helical" evidence="1">
    <location>
        <begin position="23"/>
        <end position="44"/>
    </location>
</feature>
<protein>
    <recommendedName>
        <fullName evidence="2">TonB C-terminal domain-containing protein</fullName>
    </recommendedName>
</protein>
<evidence type="ECO:0000313" key="4">
    <source>
        <dbReference type="Proteomes" id="UP000466586"/>
    </source>
</evidence>
<dbReference type="SUPFAM" id="SSF74653">
    <property type="entry name" value="TolA/TonB C-terminal domain"/>
    <property type="match status" value="1"/>
</dbReference>
<dbReference type="EMBL" id="WVHT01000001">
    <property type="protein sequence ID" value="MXV49799.1"/>
    <property type="molecule type" value="Genomic_DNA"/>
</dbReference>
<accession>A0A7K1Y6P9</accession>
<keyword evidence="1" id="KW-0812">Transmembrane</keyword>
<sequence length="348" mass="39397">MEQINDENEFQPQNSGLKKDKSLLYMGIILGTIIMVMGYLTLFVDDPWKIFRGDDKPITVIDDNSKLLEKTEEMSDEQVRKSLIKFIEAFYFDQRRGYFDPPSYFAPITETFYNFHNLTYERLKNLYWKRKADMENLKSNWIVSSLDFQRVGQRIEATYWVKESYLRPSKNQLESGDFQVQMTIDENGKIVSLMELNQRNFDATPIQAEPDSLVDSSQVVQPSAPVSTPPVTVPSEPAATNAASNVVDNKVYNLGSVEAAPEFDGGQRKLARFVRKNLNRNVGVTGEKVFVGFTVEKNGQLKDIHVVRGVGGGADEEALRVVRSSPSWNPGTIGGKPVRVSYVLPIEF</sequence>
<dbReference type="PANTHER" id="PTHR33446:SF2">
    <property type="entry name" value="PROTEIN TONB"/>
    <property type="match status" value="1"/>
</dbReference>
<dbReference type="PANTHER" id="PTHR33446">
    <property type="entry name" value="PROTEIN TONB-RELATED"/>
    <property type="match status" value="1"/>
</dbReference>
<dbReference type="InterPro" id="IPR051045">
    <property type="entry name" value="TonB-dependent_transducer"/>
</dbReference>
<dbReference type="Gene3D" id="3.30.1150.10">
    <property type="match status" value="1"/>
</dbReference>
<evidence type="ECO:0000313" key="3">
    <source>
        <dbReference type="EMBL" id="MXV49799.1"/>
    </source>
</evidence>
<feature type="domain" description="TonB C-terminal" evidence="2">
    <location>
        <begin position="288"/>
        <end position="348"/>
    </location>
</feature>
<dbReference type="AlphaFoldDB" id="A0A7K1Y6P9"/>
<comment type="caution">
    <text evidence="3">The sequence shown here is derived from an EMBL/GenBank/DDBJ whole genome shotgun (WGS) entry which is preliminary data.</text>
</comment>
<gene>
    <name evidence="3" type="ORF">GS399_02370</name>
</gene>